<dbReference type="Gene3D" id="1.10.10.60">
    <property type="entry name" value="Homeodomain-like"/>
    <property type="match status" value="2"/>
</dbReference>
<feature type="compositionally biased region" description="Polar residues" evidence="1">
    <location>
        <begin position="1"/>
        <end position="11"/>
    </location>
</feature>
<reference evidence="2 3" key="1">
    <citation type="submission" date="2023-01" db="EMBL/GenBank/DDBJ databases">
        <title>Analysis of 21 Apiospora genomes using comparative genomics revels a genus with tremendous synthesis potential of carbohydrate active enzymes and secondary metabolites.</title>
        <authorList>
            <person name="Sorensen T."/>
        </authorList>
    </citation>
    <scope>NUCLEOTIDE SEQUENCE [LARGE SCALE GENOMIC DNA]</scope>
    <source>
        <strain evidence="2 3">CBS 33761</strain>
    </source>
</reference>
<organism evidence="2 3">
    <name type="scientific">Apiospora rasikravindrae</name>
    <dbReference type="NCBI Taxonomy" id="990691"/>
    <lineage>
        <taxon>Eukaryota</taxon>
        <taxon>Fungi</taxon>
        <taxon>Dikarya</taxon>
        <taxon>Ascomycota</taxon>
        <taxon>Pezizomycotina</taxon>
        <taxon>Sordariomycetes</taxon>
        <taxon>Xylariomycetidae</taxon>
        <taxon>Amphisphaeriales</taxon>
        <taxon>Apiosporaceae</taxon>
        <taxon>Apiospora</taxon>
    </lineage>
</organism>
<keyword evidence="3" id="KW-1185">Reference proteome</keyword>
<gene>
    <name evidence="2" type="ORF">PG993_008064</name>
</gene>
<keyword evidence="2" id="KW-0238">DNA-binding</keyword>
<dbReference type="Proteomes" id="UP001444661">
    <property type="component" value="Unassembled WGS sequence"/>
</dbReference>
<evidence type="ECO:0000313" key="3">
    <source>
        <dbReference type="Proteomes" id="UP001444661"/>
    </source>
</evidence>
<dbReference type="EMBL" id="JAQQWK010000006">
    <property type="protein sequence ID" value="KAK8039653.1"/>
    <property type="molecule type" value="Genomic_DNA"/>
</dbReference>
<accession>A0ABR1SZ96</accession>
<dbReference type="GO" id="GO:0003677">
    <property type="term" value="F:DNA binding"/>
    <property type="evidence" value="ECO:0007669"/>
    <property type="project" value="UniProtKB-KW"/>
</dbReference>
<proteinExistence type="predicted"/>
<protein>
    <submittedName>
        <fullName evidence="2">CENP-B N-terminal DNA-binding domain</fullName>
    </submittedName>
</protein>
<name>A0ABR1SZ96_9PEZI</name>
<dbReference type="InterPro" id="IPR009057">
    <property type="entry name" value="Homeodomain-like_sf"/>
</dbReference>
<evidence type="ECO:0000256" key="1">
    <source>
        <dbReference type="SAM" id="MobiDB-lite"/>
    </source>
</evidence>
<dbReference type="SUPFAM" id="SSF46689">
    <property type="entry name" value="Homeodomain-like"/>
    <property type="match status" value="1"/>
</dbReference>
<feature type="region of interest" description="Disordered" evidence="1">
    <location>
        <begin position="1"/>
        <end position="66"/>
    </location>
</feature>
<sequence>MEAQTTSTQQPRHTRLYRSRTSNRSEHRSSHVRSRTRHERIASHGETPNGSTDKASKRRRRSGLDNDTVVTDAATFSASDVAPWAYQSQELLGGNGTDPRVDVDIPFVANNETAYPDPSSAGAVHEYPYFGSFLTLMHPAPYTISSCSMPPGKSHYAEDESHRPVERIGTTPRTETTVDGELNTDGQVMATVDVLPSAVTGGVTHVGMPQAASCLTAYSEPAGGALSGGGISSDAQSLPVSVSTPQDRQDTEQLIHVGRTRQPNRCITDDEWIKIRQFAVSNPRSSYGKIGKKFDLRKETIGRILKEKKRPLEGDIPTDAIKKAPKRLSDNVKAQMCLYHQKNPNITQKDIGKKFGVNQSTVSLILRVQGKAAVSEVNGHPS</sequence>
<feature type="region of interest" description="Disordered" evidence="1">
    <location>
        <begin position="228"/>
        <end position="248"/>
    </location>
</feature>
<feature type="compositionally biased region" description="Polar residues" evidence="1">
    <location>
        <begin position="236"/>
        <end position="246"/>
    </location>
</feature>
<evidence type="ECO:0000313" key="2">
    <source>
        <dbReference type="EMBL" id="KAK8039653.1"/>
    </source>
</evidence>
<comment type="caution">
    <text evidence="2">The sequence shown here is derived from an EMBL/GenBank/DDBJ whole genome shotgun (WGS) entry which is preliminary data.</text>
</comment>